<keyword evidence="6 7" id="KW-0560">Oxidoreductase</keyword>
<keyword evidence="3" id="KW-0285">Flavoprotein</keyword>
<organism evidence="7 8">
    <name type="scientific">Microcoleus asticus IPMA8</name>
    <dbReference type="NCBI Taxonomy" id="2563858"/>
    <lineage>
        <taxon>Bacteria</taxon>
        <taxon>Bacillati</taxon>
        <taxon>Cyanobacteriota</taxon>
        <taxon>Cyanophyceae</taxon>
        <taxon>Oscillatoriophycideae</taxon>
        <taxon>Oscillatoriales</taxon>
        <taxon>Microcoleaceae</taxon>
        <taxon>Microcoleus</taxon>
        <taxon>Microcoleus asticus</taxon>
    </lineage>
</organism>
<accession>A0ABX2D081</accession>
<dbReference type="InterPro" id="IPR036188">
    <property type="entry name" value="FAD/NAD-bd_sf"/>
</dbReference>
<comment type="similarity">
    <text evidence="1">Belongs to the FMO family.</text>
</comment>
<keyword evidence="7" id="KW-0503">Monooxygenase</keyword>
<dbReference type="EMBL" id="SRRZ01000053">
    <property type="protein sequence ID" value="NQE35372.1"/>
    <property type="molecule type" value="Genomic_DNA"/>
</dbReference>
<comment type="caution">
    <text evidence="7">The sequence shown here is derived from an EMBL/GenBank/DDBJ whole genome shotgun (WGS) entry which is preliminary data.</text>
</comment>
<dbReference type="PANTHER" id="PTHR23023">
    <property type="entry name" value="DIMETHYLANILINE MONOOXYGENASE"/>
    <property type="match status" value="1"/>
</dbReference>
<sequence>MQYKNGMPIAIIGAGISGITTAHILKKNGFQAVVFEKSEKLGGVWALAYPNVHLQNIREQYHLSDFPWPFTPDLHPTGEQILNYLEQAVNHLKLDVRLNHEVIELKETEDGWLLKYKNQDGVREELFGYVVMSVGQYTEGKYQPEFPGIEDFGGKIITERDVHALDIFDNQRVVIVGFGKSALDMATFAAKQGAQVNHVFRTPRWLIPEWILGVHFTYPLFSRFGTVMMTSWSHPTAIERFLHNRLGFIVSGFWDLIASIFRFQVQRNVSGKDQAAQSRIKAVQPDHKLLPDLRSATAVAPEDYYPFIAEGKISPHRAELSGFSPEAVKLKNGCEIPCDLVILSLGSQAPIFPFLPDKYRKILETEPDGVQLYRHLLHPRIPGIAFAGFNHGYMHVPAVEIAAQWLCAYLRGELELPSSENMEKSIECIRQWKRANIQFEPSRSCAVNTRFQQYIDIMLKDLGVSPYRKLPNIFAEIFGRYQPSDYLGVCEEYNHKNKSRSTPLHPLPLDT</sequence>
<dbReference type="Gene3D" id="3.50.50.60">
    <property type="entry name" value="FAD/NAD(P)-binding domain"/>
    <property type="match status" value="2"/>
</dbReference>
<dbReference type="InterPro" id="IPR050346">
    <property type="entry name" value="FMO-like"/>
</dbReference>
<gene>
    <name evidence="7" type="primary">hapE</name>
    <name evidence="7" type="ORF">E5S67_03103</name>
</gene>
<dbReference type="InterPro" id="IPR000960">
    <property type="entry name" value="Flavin_mOase"/>
</dbReference>
<dbReference type="Proteomes" id="UP000702425">
    <property type="component" value="Unassembled WGS sequence"/>
</dbReference>
<keyword evidence="5" id="KW-0521">NADP</keyword>
<dbReference type="Pfam" id="PF00743">
    <property type="entry name" value="FMO-like"/>
    <property type="match status" value="2"/>
</dbReference>
<dbReference type="SUPFAM" id="SSF51905">
    <property type="entry name" value="FAD/NAD(P)-binding domain"/>
    <property type="match status" value="3"/>
</dbReference>
<dbReference type="PRINTS" id="PR00419">
    <property type="entry name" value="ADXRDTASE"/>
</dbReference>
<dbReference type="PIRSF" id="PIRSF000332">
    <property type="entry name" value="FMO"/>
    <property type="match status" value="1"/>
</dbReference>
<keyword evidence="4" id="KW-0274">FAD</keyword>
<evidence type="ECO:0000256" key="2">
    <source>
        <dbReference type="ARBA" id="ARBA00010139"/>
    </source>
</evidence>
<dbReference type="RefSeq" id="WP_172188722.1">
    <property type="nucleotide sequence ID" value="NZ_CAWPPK010000267.1"/>
</dbReference>
<protein>
    <submittedName>
        <fullName evidence="7">4-hydroxyacetophenone monooxygenase</fullName>
        <ecNumber evidence="7">1.14.13.84</ecNumber>
    </submittedName>
</protein>
<evidence type="ECO:0000256" key="1">
    <source>
        <dbReference type="ARBA" id="ARBA00009183"/>
    </source>
</evidence>
<evidence type="ECO:0000256" key="6">
    <source>
        <dbReference type="ARBA" id="ARBA00023002"/>
    </source>
</evidence>
<evidence type="ECO:0000256" key="4">
    <source>
        <dbReference type="ARBA" id="ARBA00022827"/>
    </source>
</evidence>
<keyword evidence="8" id="KW-1185">Reference proteome</keyword>
<evidence type="ECO:0000256" key="3">
    <source>
        <dbReference type="ARBA" id="ARBA00022630"/>
    </source>
</evidence>
<dbReference type="InterPro" id="IPR020946">
    <property type="entry name" value="Flavin_mOase-like"/>
</dbReference>
<evidence type="ECO:0000313" key="7">
    <source>
        <dbReference type="EMBL" id="NQE35372.1"/>
    </source>
</evidence>
<evidence type="ECO:0000256" key="5">
    <source>
        <dbReference type="ARBA" id="ARBA00022857"/>
    </source>
</evidence>
<evidence type="ECO:0000313" key="8">
    <source>
        <dbReference type="Proteomes" id="UP000702425"/>
    </source>
</evidence>
<dbReference type="GO" id="GO:0033767">
    <property type="term" value="F:4-hydroxyacetophenone monooxygenase activity"/>
    <property type="evidence" value="ECO:0007669"/>
    <property type="project" value="UniProtKB-EC"/>
</dbReference>
<comment type="similarity">
    <text evidence="2">Belongs to the FAD-binding monooxygenase family.</text>
</comment>
<name>A0ABX2D081_9CYAN</name>
<reference evidence="7 8" key="1">
    <citation type="journal article" date="2020" name="Sci. Rep.">
        <title>A novel cyanobacterial geosmin producer, revising GeoA distribution and dispersion patterns in Bacteria.</title>
        <authorList>
            <person name="Churro C."/>
            <person name="Semedo-Aguiar A.P."/>
            <person name="Silva A.D."/>
            <person name="Pereira-Leal J.B."/>
            <person name="Leite R.B."/>
        </authorList>
    </citation>
    <scope>NUCLEOTIDE SEQUENCE [LARGE SCALE GENOMIC DNA]</scope>
    <source>
        <strain evidence="7 8">IPMA8</strain>
    </source>
</reference>
<dbReference type="EC" id="1.14.13.84" evidence="7"/>
<proteinExistence type="inferred from homology"/>